<feature type="region of interest" description="Disordered" evidence="1">
    <location>
        <begin position="234"/>
        <end position="273"/>
    </location>
</feature>
<protein>
    <submittedName>
        <fullName evidence="3">SPRY domain containing protein</fullName>
    </submittedName>
</protein>
<name>A0A9K3PR92_9STRA</name>
<dbReference type="EMBL" id="JAGRRH010000016">
    <property type="protein sequence ID" value="KAG7354389.1"/>
    <property type="molecule type" value="Genomic_DNA"/>
</dbReference>
<dbReference type="PANTHER" id="PTHR10598:SF0">
    <property type="entry name" value="SET1_ASH2 HISTONE METHYLTRANSFERASE COMPLEX SUBUNIT ASH2"/>
    <property type="match status" value="1"/>
</dbReference>
<reference evidence="3" key="1">
    <citation type="journal article" date="2021" name="Sci. Rep.">
        <title>Diploid genomic architecture of Nitzschia inconspicua, an elite biomass production diatom.</title>
        <authorList>
            <person name="Oliver A."/>
            <person name="Podell S."/>
            <person name="Pinowska A."/>
            <person name="Traller J.C."/>
            <person name="Smith S.R."/>
            <person name="McClure R."/>
            <person name="Beliaev A."/>
            <person name="Bohutskyi P."/>
            <person name="Hill E.A."/>
            <person name="Rabines A."/>
            <person name="Zheng H."/>
            <person name="Allen L.Z."/>
            <person name="Kuo A."/>
            <person name="Grigoriev I.V."/>
            <person name="Allen A.E."/>
            <person name="Hazlebeck D."/>
            <person name="Allen E.E."/>
        </authorList>
    </citation>
    <scope>NUCLEOTIDE SEQUENCE</scope>
    <source>
        <strain evidence="3">Hildebrandi</strain>
    </source>
</reference>
<sequence length="535" mass="57779">MEDMDVEDTTTNVNLPEEGEAETEAQVGGEGDDEVLESSPQDVVKESSDGTAAADDPVTPATMPTLAGKKRSRVGGDDVDASSTANVSAASAAAASQLSSSMGLLTLGSLLSASVALGGSSSNSNNSSVLPTIDQVQQQSIKNSIDSPPYLHLSKTDSAPQLKMGPDRLSVKGGMRGYRMTRASQGVPPAGGNYYYEVVIQEPPSIQEIINSLPTNVRISKKLQQEMQQALKLEEQRKKQAKAVADESEKMPDDENTAAESSTKTETTNVSGFGSHVRLGWSMRTGDLQAPVGYDKWSYGVRDIGGSKIHCSKREDHWGGEEFGPGDVVGCAISMVPDSTMEGVGAATRDSKGSSGSLSHQQHQAQLQQPLPNHNHIRFFKNGYPMGEFIISKGKREGGAAFIIPDGVYYPAISLYMGANVKVNFGPNFIYQPRKLPTGLKLQPMSNLCSPPISTEDATAKIAKEKPFRKPDMHQKFLELVQTEVQVLQDAYKAHRTQHILFVLEERKKRALKTDDLESDAFFLPSMKGEEIPSQ</sequence>
<evidence type="ECO:0000256" key="1">
    <source>
        <dbReference type="SAM" id="MobiDB-lite"/>
    </source>
</evidence>
<reference evidence="3" key="2">
    <citation type="submission" date="2021-04" db="EMBL/GenBank/DDBJ databases">
        <authorList>
            <person name="Podell S."/>
        </authorList>
    </citation>
    <scope>NUCLEOTIDE SEQUENCE</scope>
    <source>
        <strain evidence="3">Hildebrandi</strain>
    </source>
</reference>
<feature type="compositionally biased region" description="Low complexity" evidence="1">
    <location>
        <begin position="353"/>
        <end position="366"/>
    </location>
</feature>
<feature type="region of interest" description="Disordered" evidence="1">
    <location>
        <begin position="1"/>
        <end position="82"/>
    </location>
</feature>
<keyword evidence="4" id="KW-1185">Reference proteome</keyword>
<feature type="region of interest" description="Disordered" evidence="1">
    <location>
        <begin position="343"/>
        <end position="366"/>
    </location>
</feature>
<dbReference type="InterPro" id="IPR037353">
    <property type="entry name" value="ASH2"/>
</dbReference>
<dbReference type="SMART" id="SM00449">
    <property type="entry name" value="SPRY"/>
    <property type="match status" value="1"/>
</dbReference>
<feature type="region of interest" description="Disordered" evidence="1">
    <location>
        <begin position="145"/>
        <end position="167"/>
    </location>
</feature>
<feature type="compositionally biased region" description="Basic and acidic residues" evidence="1">
    <location>
        <begin position="234"/>
        <end position="253"/>
    </location>
</feature>
<dbReference type="GO" id="GO:0048188">
    <property type="term" value="C:Set1C/COMPASS complex"/>
    <property type="evidence" value="ECO:0007669"/>
    <property type="project" value="InterPro"/>
</dbReference>
<feature type="compositionally biased region" description="Low complexity" evidence="1">
    <location>
        <begin position="49"/>
        <end position="65"/>
    </location>
</feature>
<dbReference type="InterPro" id="IPR003877">
    <property type="entry name" value="SPRY_dom"/>
</dbReference>
<dbReference type="OrthoDB" id="10266026at2759"/>
<proteinExistence type="predicted"/>
<accession>A0A9K3PR92</accession>
<evidence type="ECO:0000313" key="3">
    <source>
        <dbReference type="EMBL" id="KAG7354389.1"/>
    </source>
</evidence>
<feature type="domain" description="SPRY" evidence="2">
    <location>
        <begin position="191"/>
        <end position="429"/>
    </location>
</feature>
<evidence type="ECO:0000259" key="2">
    <source>
        <dbReference type="SMART" id="SM00449"/>
    </source>
</evidence>
<dbReference type="Proteomes" id="UP000693970">
    <property type="component" value="Unassembled WGS sequence"/>
</dbReference>
<gene>
    <name evidence="3" type="ORF">IV203_003745</name>
</gene>
<dbReference type="CDD" id="cd12872">
    <property type="entry name" value="SPRY_Ash2"/>
    <property type="match status" value="1"/>
</dbReference>
<dbReference type="GO" id="GO:0000976">
    <property type="term" value="F:transcription cis-regulatory region binding"/>
    <property type="evidence" value="ECO:0007669"/>
    <property type="project" value="TreeGrafter"/>
</dbReference>
<dbReference type="AlphaFoldDB" id="A0A9K3PR92"/>
<comment type="caution">
    <text evidence="3">The sequence shown here is derived from an EMBL/GenBank/DDBJ whole genome shotgun (WGS) entry which is preliminary data.</text>
</comment>
<organism evidence="3 4">
    <name type="scientific">Nitzschia inconspicua</name>
    <dbReference type="NCBI Taxonomy" id="303405"/>
    <lineage>
        <taxon>Eukaryota</taxon>
        <taxon>Sar</taxon>
        <taxon>Stramenopiles</taxon>
        <taxon>Ochrophyta</taxon>
        <taxon>Bacillariophyta</taxon>
        <taxon>Bacillariophyceae</taxon>
        <taxon>Bacillariophycidae</taxon>
        <taxon>Bacillariales</taxon>
        <taxon>Bacillariaceae</taxon>
        <taxon>Nitzschia</taxon>
    </lineage>
</organism>
<dbReference type="PANTHER" id="PTHR10598">
    <property type="entry name" value="SET1/ASH2 HISTONE METHYLTRANSFERASE COMPLEX SUBUNIT ASH2"/>
    <property type="match status" value="1"/>
</dbReference>
<evidence type="ECO:0000313" key="4">
    <source>
        <dbReference type="Proteomes" id="UP000693970"/>
    </source>
</evidence>
<feature type="compositionally biased region" description="Low complexity" evidence="1">
    <location>
        <begin position="258"/>
        <end position="269"/>
    </location>
</feature>